<organism evidence="1 2">
    <name type="scientific">Buceros rhinoceros silvestris</name>
    <dbReference type="NCBI Taxonomy" id="175836"/>
    <lineage>
        <taxon>Eukaryota</taxon>
        <taxon>Metazoa</taxon>
        <taxon>Chordata</taxon>
        <taxon>Craniata</taxon>
        <taxon>Vertebrata</taxon>
        <taxon>Euteleostomi</taxon>
        <taxon>Archelosauria</taxon>
        <taxon>Archosauria</taxon>
        <taxon>Dinosauria</taxon>
        <taxon>Saurischia</taxon>
        <taxon>Theropoda</taxon>
        <taxon>Coelurosauria</taxon>
        <taxon>Aves</taxon>
        <taxon>Neognathae</taxon>
        <taxon>Neoaves</taxon>
        <taxon>Telluraves</taxon>
        <taxon>Coraciimorphae</taxon>
        <taxon>Bucerotiformes</taxon>
        <taxon>Bucerotidae</taxon>
        <taxon>Buceros</taxon>
    </lineage>
</organism>
<keyword evidence="2" id="KW-1185">Reference proteome</keyword>
<feature type="non-terminal residue" evidence="1">
    <location>
        <position position="1"/>
    </location>
</feature>
<accession>A0A091H2R9</accession>
<dbReference type="EMBL" id="KL519320">
    <property type="protein sequence ID" value="KFO89082.1"/>
    <property type="molecule type" value="Genomic_DNA"/>
</dbReference>
<name>A0A091H2R9_BUCRH</name>
<protein>
    <submittedName>
        <fullName evidence="1">Uncharacterized protein</fullName>
    </submittedName>
</protein>
<reference evidence="1 2" key="1">
    <citation type="submission" date="2014-04" db="EMBL/GenBank/DDBJ databases">
        <title>Genome evolution of avian class.</title>
        <authorList>
            <person name="Zhang G."/>
            <person name="Li C."/>
        </authorList>
    </citation>
    <scope>NUCLEOTIDE SEQUENCE [LARGE SCALE GENOMIC DNA]</scope>
    <source>
        <strain evidence="1">BGI_N320</strain>
    </source>
</reference>
<proteinExistence type="predicted"/>
<gene>
    <name evidence="1" type="ORF">N320_02880</name>
</gene>
<sequence length="38" mass="4547">LLRNPKHVFCRVFPYHSQILHPSSTLTAKYFQYGRNQV</sequence>
<dbReference type="AlphaFoldDB" id="A0A091H2R9"/>
<dbReference type="Proteomes" id="UP000054064">
    <property type="component" value="Unassembled WGS sequence"/>
</dbReference>
<evidence type="ECO:0000313" key="2">
    <source>
        <dbReference type="Proteomes" id="UP000054064"/>
    </source>
</evidence>
<evidence type="ECO:0000313" key="1">
    <source>
        <dbReference type="EMBL" id="KFO89082.1"/>
    </source>
</evidence>
<feature type="non-terminal residue" evidence="1">
    <location>
        <position position="38"/>
    </location>
</feature>